<keyword evidence="1 2" id="KW-0505">Motor protein</keyword>
<evidence type="ECO:0000313" key="5">
    <source>
        <dbReference type="Proteomes" id="UP001605036"/>
    </source>
</evidence>
<dbReference type="InterPro" id="IPR027640">
    <property type="entry name" value="Kinesin-like_fam"/>
</dbReference>
<dbReference type="InterPro" id="IPR001752">
    <property type="entry name" value="Kinesin_motor_dom"/>
</dbReference>
<dbReference type="SUPFAM" id="SSF52540">
    <property type="entry name" value="P-loop containing nucleoside triphosphate hydrolases"/>
    <property type="match status" value="1"/>
</dbReference>
<dbReference type="GO" id="GO:0003774">
    <property type="term" value="F:cytoskeletal motor activity"/>
    <property type="evidence" value="ECO:0007669"/>
    <property type="project" value="UniProtKB-UniRule"/>
</dbReference>
<dbReference type="AlphaFoldDB" id="A0ABD1YHE5"/>
<evidence type="ECO:0000256" key="2">
    <source>
        <dbReference type="PROSITE-ProRule" id="PRU00283"/>
    </source>
</evidence>
<gene>
    <name evidence="4" type="ORF">R1flu_014754</name>
</gene>
<sequence length="179" mass="20288">MVAAEGFQSQIEIHLRMRPVQSNVATANYQVDHEEHTVEWVIPRQAAAGMHNHQREKYNFAFTGILGTETKQDEVFDSVAKKVILGVLEGYNGTIFAYGQTGSGKTYTITGGTERYVDRGIIPRALSQIFSELAKRSEYTYQLHFSYMEIYNETGYDLLNPDHETKALEDLPKVLSYPS</sequence>
<accession>A0ABD1YHE5</accession>
<evidence type="ECO:0000256" key="1">
    <source>
        <dbReference type="ARBA" id="ARBA00023175"/>
    </source>
</evidence>
<dbReference type="PROSITE" id="PS50067">
    <property type="entry name" value="KINESIN_MOTOR_2"/>
    <property type="match status" value="1"/>
</dbReference>
<dbReference type="Gene3D" id="3.40.850.10">
    <property type="entry name" value="Kinesin motor domain"/>
    <property type="match status" value="1"/>
</dbReference>
<reference evidence="4 5" key="1">
    <citation type="submission" date="2024-09" db="EMBL/GenBank/DDBJ databases">
        <title>Chromosome-scale assembly of Riccia fluitans.</title>
        <authorList>
            <person name="Paukszto L."/>
            <person name="Sawicki J."/>
            <person name="Karawczyk K."/>
            <person name="Piernik-Szablinska J."/>
            <person name="Szczecinska M."/>
            <person name="Mazdziarz M."/>
        </authorList>
    </citation>
    <scope>NUCLEOTIDE SEQUENCE [LARGE SCALE GENOMIC DNA]</scope>
    <source>
        <strain evidence="4">Rf_01</strain>
        <tissue evidence="4">Aerial parts of the thallus</tissue>
    </source>
</reference>
<dbReference type="EMBL" id="JBHFFA010000004">
    <property type="protein sequence ID" value="KAL2630068.1"/>
    <property type="molecule type" value="Genomic_DNA"/>
</dbReference>
<dbReference type="PANTHER" id="PTHR47968">
    <property type="entry name" value="CENTROMERE PROTEIN E"/>
    <property type="match status" value="1"/>
</dbReference>
<feature type="binding site" evidence="2">
    <location>
        <begin position="99"/>
        <end position="106"/>
    </location>
    <ligand>
        <name>ATP</name>
        <dbReference type="ChEBI" id="CHEBI:30616"/>
    </ligand>
</feature>
<dbReference type="Pfam" id="PF00225">
    <property type="entry name" value="Kinesin"/>
    <property type="match status" value="1"/>
</dbReference>
<dbReference type="SMART" id="SM00129">
    <property type="entry name" value="KISc"/>
    <property type="match status" value="1"/>
</dbReference>
<organism evidence="4 5">
    <name type="scientific">Riccia fluitans</name>
    <dbReference type="NCBI Taxonomy" id="41844"/>
    <lineage>
        <taxon>Eukaryota</taxon>
        <taxon>Viridiplantae</taxon>
        <taxon>Streptophyta</taxon>
        <taxon>Embryophyta</taxon>
        <taxon>Marchantiophyta</taxon>
        <taxon>Marchantiopsida</taxon>
        <taxon>Marchantiidae</taxon>
        <taxon>Marchantiales</taxon>
        <taxon>Ricciaceae</taxon>
        <taxon>Riccia</taxon>
    </lineage>
</organism>
<dbReference type="GO" id="GO:0005524">
    <property type="term" value="F:ATP binding"/>
    <property type="evidence" value="ECO:0007669"/>
    <property type="project" value="UniProtKB-UniRule"/>
</dbReference>
<keyword evidence="5" id="KW-1185">Reference proteome</keyword>
<keyword evidence="2" id="KW-0547">Nucleotide-binding</keyword>
<protein>
    <recommendedName>
        <fullName evidence="3">Kinesin motor domain-containing protein</fullName>
    </recommendedName>
</protein>
<proteinExistence type="inferred from homology"/>
<dbReference type="Proteomes" id="UP001605036">
    <property type="component" value="Unassembled WGS sequence"/>
</dbReference>
<dbReference type="PANTHER" id="PTHR47968:SF67">
    <property type="entry name" value="KINESIN MOTOR DOMAIN-CONTAINING PROTEIN"/>
    <property type="match status" value="1"/>
</dbReference>
<evidence type="ECO:0000313" key="4">
    <source>
        <dbReference type="EMBL" id="KAL2630068.1"/>
    </source>
</evidence>
<name>A0ABD1YHE5_9MARC</name>
<comment type="similarity">
    <text evidence="2">Belongs to the TRAFAC class myosin-kinesin ATPase superfamily. Kinesin family.</text>
</comment>
<evidence type="ECO:0000259" key="3">
    <source>
        <dbReference type="PROSITE" id="PS50067"/>
    </source>
</evidence>
<dbReference type="InterPro" id="IPR036961">
    <property type="entry name" value="Kinesin_motor_dom_sf"/>
</dbReference>
<comment type="caution">
    <text evidence="4">The sequence shown here is derived from an EMBL/GenBank/DDBJ whole genome shotgun (WGS) entry which is preliminary data.</text>
</comment>
<dbReference type="InterPro" id="IPR027417">
    <property type="entry name" value="P-loop_NTPase"/>
</dbReference>
<keyword evidence="2" id="KW-0067">ATP-binding</keyword>
<feature type="domain" description="Kinesin motor" evidence="3">
    <location>
        <begin position="10"/>
        <end position="179"/>
    </location>
</feature>